<organism evidence="1 2">
    <name type="scientific">Brassica cretica</name>
    <name type="common">Mustard</name>
    <dbReference type="NCBI Taxonomy" id="69181"/>
    <lineage>
        <taxon>Eukaryota</taxon>
        <taxon>Viridiplantae</taxon>
        <taxon>Streptophyta</taxon>
        <taxon>Embryophyta</taxon>
        <taxon>Tracheophyta</taxon>
        <taxon>Spermatophyta</taxon>
        <taxon>Magnoliopsida</taxon>
        <taxon>eudicotyledons</taxon>
        <taxon>Gunneridae</taxon>
        <taxon>Pentapetalae</taxon>
        <taxon>rosids</taxon>
        <taxon>malvids</taxon>
        <taxon>Brassicales</taxon>
        <taxon>Brassicaceae</taxon>
        <taxon>Brassiceae</taxon>
        <taxon>Brassica</taxon>
    </lineage>
</organism>
<reference evidence="1 2" key="1">
    <citation type="journal article" date="2020" name="BMC Genomics">
        <title>Intraspecific diversification of the crop wild relative Brassica cretica Lam. using demographic model selection.</title>
        <authorList>
            <person name="Kioukis A."/>
            <person name="Michalopoulou V.A."/>
            <person name="Briers L."/>
            <person name="Pirintsos S."/>
            <person name="Studholme D.J."/>
            <person name="Pavlidis P."/>
            <person name="Sarris P.F."/>
        </authorList>
    </citation>
    <scope>NUCLEOTIDE SEQUENCE [LARGE SCALE GENOMIC DNA]</scope>
    <source>
        <strain evidence="2">cv. PFS-1207/04</strain>
    </source>
</reference>
<evidence type="ECO:0000313" key="2">
    <source>
        <dbReference type="Proteomes" id="UP000266723"/>
    </source>
</evidence>
<sequence length="87" mass="9488">MSGGEVCGHSMCGWVLCGWAMRCGQKSCKVVERCKEGSGMGIKNGRMPFRVMSGWEVCDHSMCGRVLCGQTMRCGQTSCEVVVERVC</sequence>
<evidence type="ECO:0000313" key="1">
    <source>
        <dbReference type="EMBL" id="KAF3549489.1"/>
    </source>
</evidence>
<name>A0ABQ7CBL8_BRACR</name>
<proteinExistence type="predicted"/>
<accession>A0ABQ7CBL8</accession>
<dbReference type="Proteomes" id="UP000266723">
    <property type="component" value="Unassembled WGS sequence"/>
</dbReference>
<comment type="caution">
    <text evidence="1">The sequence shown here is derived from an EMBL/GenBank/DDBJ whole genome shotgun (WGS) entry which is preliminary data.</text>
</comment>
<keyword evidence="2" id="KW-1185">Reference proteome</keyword>
<protein>
    <submittedName>
        <fullName evidence="1">Uncharacterized protein</fullName>
    </submittedName>
</protein>
<dbReference type="EMBL" id="QGKV02000832">
    <property type="protein sequence ID" value="KAF3549489.1"/>
    <property type="molecule type" value="Genomic_DNA"/>
</dbReference>
<gene>
    <name evidence="1" type="ORF">DY000_02010515</name>
</gene>